<dbReference type="SUPFAM" id="SSF46689">
    <property type="entry name" value="Homeodomain-like"/>
    <property type="match status" value="1"/>
</dbReference>
<evidence type="ECO:0000259" key="5">
    <source>
        <dbReference type="PROSITE" id="PS50977"/>
    </source>
</evidence>
<dbReference type="FunFam" id="1.10.10.60:FF:000141">
    <property type="entry name" value="TetR family transcriptional regulator"/>
    <property type="match status" value="1"/>
</dbReference>
<evidence type="ECO:0000256" key="2">
    <source>
        <dbReference type="ARBA" id="ARBA00023125"/>
    </source>
</evidence>
<dbReference type="PRINTS" id="PR00455">
    <property type="entry name" value="HTHTETR"/>
</dbReference>
<dbReference type="RefSeq" id="WP_072427230.1">
    <property type="nucleotide sequence ID" value="NZ_FPKR01000002.1"/>
</dbReference>
<dbReference type="PROSITE" id="PS50977">
    <property type="entry name" value="HTH_TETR_2"/>
    <property type="match status" value="1"/>
</dbReference>
<dbReference type="PANTHER" id="PTHR30055">
    <property type="entry name" value="HTH-TYPE TRANSCRIPTIONAL REGULATOR RUTR"/>
    <property type="match status" value="1"/>
</dbReference>
<evidence type="ECO:0000313" key="6">
    <source>
        <dbReference type="EMBL" id="SFZ72696.1"/>
    </source>
</evidence>
<dbReference type="AlphaFoldDB" id="A0A1K2H7T5"/>
<evidence type="ECO:0000256" key="4">
    <source>
        <dbReference type="PROSITE-ProRule" id="PRU00335"/>
    </source>
</evidence>
<evidence type="ECO:0000256" key="1">
    <source>
        <dbReference type="ARBA" id="ARBA00023015"/>
    </source>
</evidence>
<dbReference type="EMBL" id="FPKR01000002">
    <property type="protein sequence ID" value="SFZ72696.1"/>
    <property type="molecule type" value="Genomic_DNA"/>
</dbReference>
<dbReference type="InterPro" id="IPR011075">
    <property type="entry name" value="TetR_C"/>
</dbReference>
<keyword evidence="7" id="KW-1185">Reference proteome</keyword>
<proteinExistence type="predicted"/>
<dbReference type="Gene3D" id="1.10.357.10">
    <property type="entry name" value="Tetracycline Repressor, domain 2"/>
    <property type="match status" value="1"/>
</dbReference>
<evidence type="ECO:0000313" key="7">
    <source>
        <dbReference type="Proteomes" id="UP000186513"/>
    </source>
</evidence>
<gene>
    <name evidence="6" type="ORF">SAMN02745887_00697</name>
</gene>
<dbReference type="InterPro" id="IPR050109">
    <property type="entry name" value="HTH-type_TetR-like_transc_reg"/>
</dbReference>
<dbReference type="GO" id="GO:0003700">
    <property type="term" value="F:DNA-binding transcription factor activity"/>
    <property type="evidence" value="ECO:0007669"/>
    <property type="project" value="TreeGrafter"/>
</dbReference>
<dbReference type="SUPFAM" id="SSF48498">
    <property type="entry name" value="Tetracyclin repressor-like, C-terminal domain"/>
    <property type="match status" value="1"/>
</dbReference>
<dbReference type="Pfam" id="PF16859">
    <property type="entry name" value="TetR_C_11"/>
    <property type="match status" value="1"/>
</dbReference>
<name>A0A1K2H7T5_9NEIS</name>
<dbReference type="GO" id="GO:0000976">
    <property type="term" value="F:transcription cis-regulatory region binding"/>
    <property type="evidence" value="ECO:0007669"/>
    <property type="project" value="TreeGrafter"/>
</dbReference>
<dbReference type="PANTHER" id="PTHR30055:SF223">
    <property type="entry name" value="HTH-TYPE TRANSCRIPTIONAL REGULATOR UIDR"/>
    <property type="match status" value="1"/>
</dbReference>
<organism evidence="6 7">
    <name type="scientific">Chitinimonas taiwanensis DSM 18899</name>
    <dbReference type="NCBI Taxonomy" id="1121279"/>
    <lineage>
        <taxon>Bacteria</taxon>
        <taxon>Pseudomonadati</taxon>
        <taxon>Pseudomonadota</taxon>
        <taxon>Betaproteobacteria</taxon>
        <taxon>Neisseriales</taxon>
        <taxon>Chitinibacteraceae</taxon>
        <taxon>Chitinimonas</taxon>
    </lineage>
</organism>
<keyword evidence="2 4" id="KW-0238">DNA-binding</keyword>
<sequence>MNTPTPRWQRRKDARPAEIIEAALSLFVERGFAATRLDDVAKLAGVTKGTVYLYFANKEELFKAVVRETVLPNIESGETLLAEHQGRWADLLWTLLERWAERMEQSASTGISKLMIAEANNFPELARFYVEEVVIRSRKLFANVIERGIAAGEFRPVDVALATRAVISPLMMIKVWKQSFSLCDTEPVDLRDFARFHYELMLQGLQAR</sequence>
<accession>A0A1K2H7T5</accession>
<protein>
    <submittedName>
        <fullName evidence="6">Transcriptional regulator, TetR family</fullName>
    </submittedName>
</protein>
<evidence type="ECO:0000256" key="3">
    <source>
        <dbReference type="ARBA" id="ARBA00023163"/>
    </source>
</evidence>
<keyword evidence="3" id="KW-0804">Transcription</keyword>
<dbReference type="STRING" id="1121279.SAMN02745887_00697"/>
<feature type="DNA-binding region" description="H-T-H motif" evidence="4">
    <location>
        <begin position="36"/>
        <end position="55"/>
    </location>
</feature>
<dbReference type="InterPro" id="IPR009057">
    <property type="entry name" value="Homeodomain-like_sf"/>
</dbReference>
<dbReference type="InterPro" id="IPR036271">
    <property type="entry name" value="Tet_transcr_reg_TetR-rel_C_sf"/>
</dbReference>
<keyword evidence="1" id="KW-0805">Transcription regulation</keyword>
<reference evidence="6 7" key="1">
    <citation type="submission" date="2016-11" db="EMBL/GenBank/DDBJ databases">
        <authorList>
            <person name="Jaros S."/>
            <person name="Januszkiewicz K."/>
            <person name="Wedrychowicz H."/>
        </authorList>
    </citation>
    <scope>NUCLEOTIDE SEQUENCE [LARGE SCALE GENOMIC DNA]</scope>
    <source>
        <strain evidence="6 7">DSM 18899</strain>
    </source>
</reference>
<feature type="domain" description="HTH tetR-type" evidence="5">
    <location>
        <begin position="13"/>
        <end position="73"/>
    </location>
</feature>
<dbReference type="OrthoDB" id="9809994at2"/>
<dbReference type="Pfam" id="PF00440">
    <property type="entry name" value="TetR_N"/>
    <property type="match status" value="1"/>
</dbReference>
<dbReference type="Proteomes" id="UP000186513">
    <property type="component" value="Unassembled WGS sequence"/>
</dbReference>
<dbReference type="InterPro" id="IPR001647">
    <property type="entry name" value="HTH_TetR"/>
</dbReference>